<evidence type="ECO:0000313" key="3">
    <source>
        <dbReference type="Proteomes" id="UP001589619"/>
    </source>
</evidence>
<dbReference type="EMBL" id="JBHMAG010000013">
    <property type="protein sequence ID" value="MFB9753792.1"/>
    <property type="molecule type" value="Genomic_DNA"/>
</dbReference>
<name>A0ABV5VZT2_9BACL</name>
<proteinExistence type="predicted"/>
<feature type="domain" description="DUF4180" evidence="1">
    <location>
        <begin position="11"/>
        <end position="116"/>
    </location>
</feature>
<keyword evidence="3" id="KW-1185">Reference proteome</keyword>
<evidence type="ECO:0000259" key="1">
    <source>
        <dbReference type="Pfam" id="PF13788"/>
    </source>
</evidence>
<gene>
    <name evidence="2" type="ORF">ACFFNY_19665</name>
</gene>
<dbReference type="InterPro" id="IPR025438">
    <property type="entry name" value="DUF4180"/>
</dbReference>
<dbReference type="Pfam" id="PF13788">
    <property type="entry name" value="DUF4180"/>
    <property type="match status" value="1"/>
</dbReference>
<comment type="caution">
    <text evidence="2">The sequence shown here is derived from an EMBL/GenBank/DDBJ whole genome shotgun (WGS) entry which is preliminary data.</text>
</comment>
<protein>
    <submittedName>
        <fullName evidence="2">DUF4180 domain-containing protein</fullName>
    </submittedName>
</protein>
<dbReference type="Proteomes" id="UP001589619">
    <property type="component" value="Unassembled WGS sequence"/>
</dbReference>
<reference evidence="2 3" key="1">
    <citation type="submission" date="2024-09" db="EMBL/GenBank/DDBJ databases">
        <authorList>
            <person name="Sun Q."/>
            <person name="Mori K."/>
        </authorList>
    </citation>
    <scope>NUCLEOTIDE SEQUENCE [LARGE SCALE GENOMIC DNA]</scope>
    <source>
        <strain evidence="2 3">JCM 12520</strain>
    </source>
</reference>
<dbReference type="RefSeq" id="WP_344914993.1">
    <property type="nucleotide sequence ID" value="NZ_BAAAYO010000014.1"/>
</dbReference>
<sequence>MNYTIIDRNGKTYVAADSTSPLATEQDALDLVGACMGHDALRLLLGEGTLSDDFFKLRTGLAGSVLQKFVNYRIRAAAVIPDGQLIQGRAKEMIAEMKHGNDFQVFATVEEAEQWLLGF</sequence>
<accession>A0ABV5VZT2</accession>
<evidence type="ECO:0000313" key="2">
    <source>
        <dbReference type="EMBL" id="MFB9753792.1"/>
    </source>
</evidence>
<organism evidence="2 3">
    <name type="scientific">Paenibacillus hodogayensis</name>
    <dbReference type="NCBI Taxonomy" id="279208"/>
    <lineage>
        <taxon>Bacteria</taxon>
        <taxon>Bacillati</taxon>
        <taxon>Bacillota</taxon>
        <taxon>Bacilli</taxon>
        <taxon>Bacillales</taxon>
        <taxon>Paenibacillaceae</taxon>
        <taxon>Paenibacillus</taxon>
    </lineage>
</organism>